<evidence type="ECO:0000256" key="5">
    <source>
        <dbReference type="ARBA" id="ARBA00022692"/>
    </source>
</evidence>
<dbReference type="GO" id="GO:0006493">
    <property type="term" value="P:protein O-linked glycosylation"/>
    <property type="evidence" value="ECO:0007669"/>
    <property type="project" value="InterPro"/>
</dbReference>
<feature type="region of interest" description="Disordered" evidence="8">
    <location>
        <begin position="487"/>
        <end position="515"/>
    </location>
</feature>
<dbReference type="GO" id="GO:0010041">
    <property type="term" value="P:response to iron(III) ion"/>
    <property type="evidence" value="ECO:0007669"/>
    <property type="project" value="TreeGrafter"/>
</dbReference>
<keyword evidence="6 9" id="KW-1133">Transmembrane helix</keyword>
<keyword evidence="5 9" id="KW-0812">Transmembrane</keyword>
<feature type="transmembrane region" description="Helical" evidence="9">
    <location>
        <begin position="273"/>
        <end position="293"/>
    </location>
</feature>
<protein>
    <submittedName>
        <fullName evidence="11">Dolichyl-phosphate-mannose-protein mannosyltransferase</fullName>
    </submittedName>
</protein>
<evidence type="ECO:0000313" key="11">
    <source>
        <dbReference type="EMBL" id="SFM46198.1"/>
    </source>
</evidence>
<reference evidence="12" key="1">
    <citation type="submission" date="2016-10" db="EMBL/GenBank/DDBJ databases">
        <authorList>
            <person name="Varghese N."/>
            <person name="Submissions S."/>
        </authorList>
    </citation>
    <scope>NUCLEOTIDE SEQUENCE [LARGE SCALE GENOMIC DNA]</scope>
    <source>
        <strain evidence="12">CGMCC 1.6775</strain>
    </source>
</reference>
<dbReference type="OrthoDB" id="9775035at2"/>
<keyword evidence="7 9" id="KW-0472">Membrane</keyword>
<feature type="transmembrane region" description="Helical" evidence="9">
    <location>
        <begin position="213"/>
        <end position="231"/>
    </location>
</feature>
<dbReference type="EMBL" id="FOUR01000001">
    <property type="protein sequence ID" value="SFM46198.1"/>
    <property type="molecule type" value="Genomic_DNA"/>
</dbReference>
<evidence type="ECO:0000256" key="6">
    <source>
        <dbReference type="ARBA" id="ARBA00022989"/>
    </source>
</evidence>
<organism evidence="11 12">
    <name type="scientific">Marinobacter pelagius</name>
    <dbReference type="NCBI Taxonomy" id="379482"/>
    <lineage>
        <taxon>Bacteria</taxon>
        <taxon>Pseudomonadati</taxon>
        <taxon>Pseudomonadota</taxon>
        <taxon>Gammaproteobacteria</taxon>
        <taxon>Pseudomonadales</taxon>
        <taxon>Marinobacteraceae</taxon>
        <taxon>Marinobacter</taxon>
    </lineage>
</organism>
<keyword evidence="2" id="KW-1003">Cell membrane</keyword>
<sequence>MTKHINTLLWLLVSVLAIRLGLAAILPLADTTEPRYAEIARIMTETGDWITPWFDYGVPFWGKPPLSFWTQALSFKVFGVSEFAGRLPSWLANCVIVFLIYTLRRYLHTERTSDAARASGLWAALIYATTALGFLTAGTVMTDSFLALGSTLVLTSLVIRLQGGPMIWGWMFFIGLAIGLLAKGPLILVLTGLPVFLWVVFARRWQRLWECLPWLRGSALTLAIAVPWYVLAELKTPGFFDYFIVGEHIKRFLVSSWQGDLYGNAHEFPRGTIWLHLVLASFPWGLIAIAAFAIKCWRSQETKDQWHSGERGIGGLILASALSPAIFFTLSGNILWTYVLPGLPFLAVLAASLVPRDVGNTLRPSAVTAVLLIPFLGTLAAGWLSLNPETLKTERDLVARVNELPGMTPNDLLYLDKAPFSARFYTQGRVRAVEADTISRQLAQGTLSQPALLAVEKGNKSMLNKLQGVFDQVDQNRRYQVFLLEPSTGSPEQIESRESKKAGIEYTATEGHPLT</sequence>
<name>A0A1I4R1P3_9GAMM</name>
<dbReference type="GO" id="GO:0000030">
    <property type="term" value="F:mannosyltransferase activity"/>
    <property type="evidence" value="ECO:0007669"/>
    <property type="project" value="InterPro"/>
</dbReference>
<feature type="domain" description="ArnT-like N-terminal" evidence="10">
    <location>
        <begin position="8"/>
        <end position="243"/>
    </location>
</feature>
<comment type="subcellular location">
    <subcellularLocation>
        <location evidence="1">Cell membrane</location>
        <topology evidence="1">Multi-pass membrane protein</topology>
    </subcellularLocation>
</comment>
<dbReference type="AlphaFoldDB" id="A0A1I4R1P3"/>
<evidence type="ECO:0000256" key="3">
    <source>
        <dbReference type="ARBA" id="ARBA00022676"/>
    </source>
</evidence>
<evidence type="ECO:0000256" key="1">
    <source>
        <dbReference type="ARBA" id="ARBA00004651"/>
    </source>
</evidence>
<feature type="transmembrane region" description="Helical" evidence="9">
    <location>
        <begin position="124"/>
        <end position="148"/>
    </location>
</feature>
<feature type="transmembrane region" description="Helical" evidence="9">
    <location>
        <begin position="83"/>
        <end position="103"/>
    </location>
</feature>
<keyword evidence="3 11" id="KW-0328">Glycosyltransferase</keyword>
<feature type="transmembrane region" description="Helical" evidence="9">
    <location>
        <begin position="168"/>
        <end position="201"/>
    </location>
</feature>
<evidence type="ECO:0000313" key="12">
    <source>
        <dbReference type="Proteomes" id="UP000199339"/>
    </source>
</evidence>
<dbReference type="InterPro" id="IPR050297">
    <property type="entry name" value="LipidA_mod_glycosyltrf_83"/>
</dbReference>
<keyword evidence="12" id="KW-1185">Reference proteome</keyword>
<dbReference type="GO" id="GO:0016763">
    <property type="term" value="F:pentosyltransferase activity"/>
    <property type="evidence" value="ECO:0007669"/>
    <property type="project" value="TreeGrafter"/>
</dbReference>
<evidence type="ECO:0000256" key="9">
    <source>
        <dbReference type="SAM" id="Phobius"/>
    </source>
</evidence>
<gene>
    <name evidence="11" type="ORF">SAMN04487961_0345</name>
</gene>
<feature type="transmembrane region" description="Helical" evidence="9">
    <location>
        <begin position="366"/>
        <end position="386"/>
    </location>
</feature>
<dbReference type="Proteomes" id="UP000199339">
    <property type="component" value="Unassembled WGS sequence"/>
</dbReference>
<dbReference type="Pfam" id="PF02366">
    <property type="entry name" value="PMT"/>
    <property type="match status" value="1"/>
</dbReference>
<evidence type="ECO:0000259" key="10">
    <source>
        <dbReference type="Pfam" id="PF02366"/>
    </source>
</evidence>
<dbReference type="PANTHER" id="PTHR33908:SF3">
    <property type="entry name" value="UNDECAPRENYL PHOSPHATE-ALPHA-4-AMINO-4-DEOXY-L-ARABINOSE ARABINOSYL TRANSFERASE"/>
    <property type="match status" value="1"/>
</dbReference>
<dbReference type="RefSeq" id="WP_091997936.1">
    <property type="nucleotide sequence ID" value="NZ_FOUR01000001.1"/>
</dbReference>
<dbReference type="PANTHER" id="PTHR33908">
    <property type="entry name" value="MANNOSYLTRANSFERASE YKCB-RELATED"/>
    <property type="match status" value="1"/>
</dbReference>
<feature type="compositionally biased region" description="Basic and acidic residues" evidence="8">
    <location>
        <begin position="494"/>
        <end position="503"/>
    </location>
</feature>
<evidence type="ECO:0000256" key="8">
    <source>
        <dbReference type="SAM" id="MobiDB-lite"/>
    </source>
</evidence>
<dbReference type="InterPro" id="IPR003342">
    <property type="entry name" value="ArnT-like_N"/>
</dbReference>
<dbReference type="GO" id="GO:0005886">
    <property type="term" value="C:plasma membrane"/>
    <property type="evidence" value="ECO:0007669"/>
    <property type="project" value="UniProtKB-SubCell"/>
</dbReference>
<feature type="transmembrane region" description="Helical" evidence="9">
    <location>
        <begin position="313"/>
        <end position="330"/>
    </location>
</feature>
<dbReference type="GO" id="GO:0009103">
    <property type="term" value="P:lipopolysaccharide biosynthetic process"/>
    <property type="evidence" value="ECO:0007669"/>
    <property type="project" value="UniProtKB-ARBA"/>
</dbReference>
<evidence type="ECO:0000256" key="2">
    <source>
        <dbReference type="ARBA" id="ARBA00022475"/>
    </source>
</evidence>
<evidence type="ECO:0000256" key="4">
    <source>
        <dbReference type="ARBA" id="ARBA00022679"/>
    </source>
</evidence>
<evidence type="ECO:0000256" key="7">
    <source>
        <dbReference type="ARBA" id="ARBA00023136"/>
    </source>
</evidence>
<proteinExistence type="predicted"/>
<keyword evidence="4 11" id="KW-0808">Transferase</keyword>
<accession>A0A1I4R1P3</accession>